<keyword evidence="6 9" id="KW-1133">Transmembrane helix</keyword>
<evidence type="ECO:0000313" key="13">
    <source>
        <dbReference type="Proteomes" id="UP000181790"/>
    </source>
</evidence>
<keyword evidence="4" id="KW-0547">Nucleotide-binding</keyword>
<keyword evidence="3 9" id="KW-0812">Transmembrane</keyword>
<dbReference type="PANTHER" id="PTHR32309:SF13">
    <property type="entry name" value="FERRIC ENTEROBACTIN TRANSPORT PROTEIN FEPE"/>
    <property type="match status" value="1"/>
</dbReference>
<feature type="domain" description="Tyrosine-protein kinase G-rich" evidence="11">
    <location>
        <begin position="429"/>
        <end position="508"/>
    </location>
</feature>
<keyword evidence="13" id="KW-1185">Reference proteome</keyword>
<evidence type="ECO:0000256" key="3">
    <source>
        <dbReference type="ARBA" id="ARBA00022692"/>
    </source>
</evidence>
<keyword evidence="5" id="KW-0067">ATP-binding</keyword>
<dbReference type="SUPFAM" id="SSF52540">
    <property type="entry name" value="P-loop containing nucleoside triphosphate hydrolases"/>
    <property type="match status" value="1"/>
</dbReference>
<dbReference type="InterPro" id="IPR032807">
    <property type="entry name" value="GNVR"/>
</dbReference>
<dbReference type="InterPro" id="IPR050445">
    <property type="entry name" value="Bact_polysacc_biosynth/exp"/>
</dbReference>
<dbReference type="Pfam" id="PF02706">
    <property type="entry name" value="Wzz"/>
    <property type="match status" value="1"/>
</dbReference>
<name>A0A1S2VGE9_9BACT</name>
<sequence length="774" mass="87382">MSKTTSTYDPYTAYEADRAVVQMALRRYVRQWKWFVGSIIVCLGLAFAYVYRQQPVYKIQASVLIKDEKKGVEEQSILKDEPSFVPSKVVENEIEILHSFRLMNKVVSKLNLGVTYFRKDAFKKKDLYGKSPIELIVEKPGELLYEDKIHLVFTSEQTVEIDEVSYPLNQSVSTPYGQLRIQTVRPVLPGTELYVQVTPLPYVVANYINTLTVEPTNKASTVVMLTLEDTVPERGEQILNELVQEYNLAVVADKNRLAQNALKFLDDRLASLSQELNQAEKGVESYKRTEGITDLNAQAQSFLQQVQQNDAQLNEVSIQLGALRDVERYVGSKANQRGVAPATMGLNDPVLLNLVTKLSDLEMQRDQLLRTTPEEHPLIETLDDQIRATRTGINENIQNNKQALQSTQSALVKTNNRTEGQIRTVPGKERTLLDITRQQAIKNSQYTYLLQKREETALSYAAEVSQNIMVDVAHSTPDPVKPKKLIIFLIFGLVGFVIPMGVLILRDMMNNQVQQRREIEGVTRVPVIGEIVKSREKQPLVVTPRTQSQIIEQFKMLRTDVQHIRVSPHMAQVVLVTSGISGEGKSFISMNLAASFALTNQPTILLEMDLRKPRAHKALNAESKPGISDYLAGRATLDDIMQPVTGYNYQYWVITSGMPVADPAELLAQAGLGQLFQELRRRFSHIVVDSPPISFFTDAKLLAYCADTSLLVVRKGVTPKAQLPILDKLQYERRFPNLHLVLNGFDNSLPYRYAYKTELPDTGQFLENETNNHG</sequence>
<comment type="subcellular location">
    <subcellularLocation>
        <location evidence="1">Cell membrane</location>
        <topology evidence="1">Multi-pass membrane protein</topology>
    </subcellularLocation>
</comment>
<evidence type="ECO:0000256" key="4">
    <source>
        <dbReference type="ARBA" id="ARBA00022741"/>
    </source>
</evidence>
<dbReference type="EMBL" id="MORL01000009">
    <property type="protein sequence ID" value="OIN57802.1"/>
    <property type="molecule type" value="Genomic_DNA"/>
</dbReference>
<evidence type="ECO:0000256" key="8">
    <source>
        <dbReference type="SAM" id="Coils"/>
    </source>
</evidence>
<evidence type="ECO:0000259" key="10">
    <source>
        <dbReference type="Pfam" id="PF02706"/>
    </source>
</evidence>
<dbReference type="CDD" id="cd05387">
    <property type="entry name" value="BY-kinase"/>
    <property type="match status" value="1"/>
</dbReference>
<dbReference type="Proteomes" id="UP000181790">
    <property type="component" value="Unassembled WGS sequence"/>
</dbReference>
<evidence type="ECO:0000259" key="11">
    <source>
        <dbReference type="Pfam" id="PF13807"/>
    </source>
</evidence>
<dbReference type="InterPro" id="IPR005702">
    <property type="entry name" value="Wzc-like_C"/>
</dbReference>
<evidence type="ECO:0000256" key="1">
    <source>
        <dbReference type="ARBA" id="ARBA00004651"/>
    </source>
</evidence>
<protein>
    <recommendedName>
        <fullName evidence="14">Capsular biosynthesis protein</fullName>
    </recommendedName>
</protein>
<feature type="transmembrane region" description="Helical" evidence="9">
    <location>
        <begin position="485"/>
        <end position="505"/>
    </location>
</feature>
<dbReference type="Gene3D" id="3.40.50.300">
    <property type="entry name" value="P-loop containing nucleotide triphosphate hydrolases"/>
    <property type="match status" value="1"/>
</dbReference>
<dbReference type="Pfam" id="PF13807">
    <property type="entry name" value="GNVR"/>
    <property type="match status" value="1"/>
</dbReference>
<dbReference type="AlphaFoldDB" id="A0A1S2VGE9"/>
<dbReference type="GO" id="GO:0005886">
    <property type="term" value="C:plasma membrane"/>
    <property type="evidence" value="ECO:0007669"/>
    <property type="project" value="UniProtKB-SubCell"/>
</dbReference>
<proteinExistence type="predicted"/>
<dbReference type="InterPro" id="IPR003856">
    <property type="entry name" value="LPS_length_determ_N"/>
</dbReference>
<organism evidence="12 13">
    <name type="scientific">Arsenicibacter rosenii</name>
    <dbReference type="NCBI Taxonomy" id="1750698"/>
    <lineage>
        <taxon>Bacteria</taxon>
        <taxon>Pseudomonadati</taxon>
        <taxon>Bacteroidota</taxon>
        <taxon>Cytophagia</taxon>
        <taxon>Cytophagales</taxon>
        <taxon>Spirosomataceae</taxon>
        <taxon>Arsenicibacter</taxon>
    </lineage>
</organism>
<keyword evidence="8" id="KW-0175">Coiled coil</keyword>
<feature type="coiled-coil region" evidence="8">
    <location>
        <begin position="255"/>
        <end position="289"/>
    </location>
</feature>
<evidence type="ECO:0000256" key="7">
    <source>
        <dbReference type="ARBA" id="ARBA00023136"/>
    </source>
</evidence>
<dbReference type="RefSeq" id="WP_071504390.1">
    <property type="nucleotide sequence ID" value="NZ_MORL01000009.1"/>
</dbReference>
<dbReference type="PANTHER" id="PTHR32309">
    <property type="entry name" value="TYROSINE-PROTEIN KINASE"/>
    <property type="match status" value="1"/>
</dbReference>
<comment type="caution">
    <text evidence="12">The sequence shown here is derived from an EMBL/GenBank/DDBJ whole genome shotgun (WGS) entry which is preliminary data.</text>
</comment>
<reference evidence="12 13" key="1">
    <citation type="submission" date="2016-10" db="EMBL/GenBank/DDBJ databases">
        <title>Arsenicibacter rosenii gen. nov., sp. nov., an efficient arsenic-methylating bacterium isolated from an arsenic-contaminated paddy soil.</title>
        <authorList>
            <person name="Huang K."/>
        </authorList>
    </citation>
    <scope>NUCLEOTIDE SEQUENCE [LARGE SCALE GENOMIC DNA]</scope>
    <source>
        <strain evidence="12 13">SM-1</strain>
    </source>
</reference>
<dbReference type="InterPro" id="IPR027417">
    <property type="entry name" value="P-loop_NTPase"/>
</dbReference>
<evidence type="ECO:0008006" key="14">
    <source>
        <dbReference type="Google" id="ProtNLM"/>
    </source>
</evidence>
<feature type="domain" description="Polysaccharide chain length determinant N-terminal" evidence="10">
    <location>
        <begin position="29"/>
        <end position="110"/>
    </location>
</feature>
<dbReference type="OrthoDB" id="9794577at2"/>
<dbReference type="GO" id="GO:0004713">
    <property type="term" value="F:protein tyrosine kinase activity"/>
    <property type="evidence" value="ECO:0007669"/>
    <property type="project" value="TreeGrafter"/>
</dbReference>
<gene>
    <name evidence="12" type="ORF">BLX24_17020</name>
</gene>
<evidence type="ECO:0000256" key="6">
    <source>
        <dbReference type="ARBA" id="ARBA00022989"/>
    </source>
</evidence>
<keyword evidence="7 9" id="KW-0472">Membrane</keyword>
<evidence type="ECO:0000256" key="2">
    <source>
        <dbReference type="ARBA" id="ARBA00022475"/>
    </source>
</evidence>
<accession>A0A1S2VGE9</accession>
<evidence type="ECO:0000256" key="9">
    <source>
        <dbReference type="SAM" id="Phobius"/>
    </source>
</evidence>
<keyword evidence="2" id="KW-1003">Cell membrane</keyword>
<feature type="transmembrane region" description="Helical" evidence="9">
    <location>
        <begin position="32"/>
        <end position="51"/>
    </location>
</feature>
<evidence type="ECO:0000256" key="5">
    <source>
        <dbReference type="ARBA" id="ARBA00022840"/>
    </source>
</evidence>
<evidence type="ECO:0000313" key="12">
    <source>
        <dbReference type="EMBL" id="OIN57802.1"/>
    </source>
</evidence>